<evidence type="ECO:0000313" key="1">
    <source>
        <dbReference type="EMBL" id="MBA2115336.1"/>
    </source>
</evidence>
<protein>
    <submittedName>
        <fullName evidence="1">Uncharacterized protein</fullName>
    </submittedName>
</protein>
<dbReference type="EMBL" id="JABRWO010000006">
    <property type="protein sequence ID" value="MBA2115336.1"/>
    <property type="molecule type" value="Genomic_DNA"/>
</dbReference>
<sequence>MIVLFAKSLRFFTRERYYLISRLFPLSAIPISFMFANNRNNLRAHTGFLLRAGRPSAKASVSDKCVEFFVRETYVLTTYLFGLSTSD</sequence>
<dbReference type="Proteomes" id="UP000551616">
    <property type="component" value="Unassembled WGS sequence"/>
</dbReference>
<comment type="caution">
    <text evidence="1">The sequence shown here is derived from an EMBL/GenBank/DDBJ whole genome shotgun (WGS) entry which is preliminary data.</text>
</comment>
<proteinExistence type="predicted"/>
<keyword evidence="2" id="KW-1185">Reference proteome</keyword>
<accession>A0A7V8V5R5</accession>
<dbReference type="AlphaFoldDB" id="A0A7V8V5R5"/>
<reference evidence="1 2" key="1">
    <citation type="submission" date="2020-05" db="EMBL/GenBank/DDBJ databases">
        <title>Bremerella alba sp. nov., a novel planctomycete isolated from the surface of the macroalga Fucus spiralis.</title>
        <authorList>
            <person name="Godinho O."/>
            <person name="Botelho R."/>
            <person name="Albuquerque L."/>
            <person name="Wiegand S."/>
            <person name="Da Costa M.S."/>
            <person name="Lobo-Da-Cunha A."/>
            <person name="Jogler C."/>
            <person name="Lage O.M."/>
        </authorList>
    </citation>
    <scope>NUCLEOTIDE SEQUENCE [LARGE SCALE GENOMIC DNA]</scope>
    <source>
        <strain evidence="1 2">FF15</strain>
    </source>
</reference>
<evidence type="ECO:0000313" key="2">
    <source>
        <dbReference type="Proteomes" id="UP000551616"/>
    </source>
</evidence>
<organism evidence="1 2">
    <name type="scientific">Bremerella alba</name>
    <dbReference type="NCBI Taxonomy" id="980252"/>
    <lineage>
        <taxon>Bacteria</taxon>
        <taxon>Pseudomonadati</taxon>
        <taxon>Planctomycetota</taxon>
        <taxon>Planctomycetia</taxon>
        <taxon>Pirellulales</taxon>
        <taxon>Pirellulaceae</taxon>
        <taxon>Bremerella</taxon>
    </lineage>
</organism>
<gene>
    <name evidence="1" type="ORF">HOV93_25100</name>
</gene>
<name>A0A7V8V5R5_9BACT</name>